<comment type="caution">
    <text evidence="1">The sequence shown here is derived from an EMBL/GenBank/DDBJ whole genome shotgun (WGS) entry which is preliminary data.</text>
</comment>
<evidence type="ECO:0000313" key="2">
    <source>
        <dbReference type="Proteomes" id="UP001253463"/>
    </source>
</evidence>
<evidence type="ECO:0000313" key="1">
    <source>
        <dbReference type="EMBL" id="ELN6934484.1"/>
    </source>
</evidence>
<name>A0AAI9CXY8_9VIBR</name>
<dbReference type="Proteomes" id="UP001253463">
    <property type="component" value="Unassembled WGS sequence"/>
</dbReference>
<protein>
    <submittedName>
        <fullName evidence="1">Uncharacterized protein</fullName>
    </submittedName>
</protein>
<accession>A0AAI9CXY8</accession>
<dbReference type="EMBL" id="ABNSCA010000023">
    <property type="protein sequence ID" value="ELN6934484.1"/>
    <property type="molecule type" value="Genomic_DNA"/>
</dbReference>
<dbReference type="AlphaFoldDB" id="A0AAI9CXY8"/>
<proteinExistence type="predicted"/>
<reference evidence="1" key="1">
    <citation type="submission" date="2023-10" db="EMBL/GenBank/DDBJ databases">
        <authorList>
            <consortium name="PulseNet: The National Subtyping Network for Foodborne Disease Surveillance"/>
        </authorList>
    </citation>
    <scope>NUCLEOTIDE SEQUENCE</scope>
    <source>
        <strain evidence="1">PNUSAV004886</strain>
    </source>
</reference>
<gene>
    <name evidence="1" type="ORF">RZY48_003977</name>
</gene>
<organism evidence="1 2">
    <name type="scientific">Vibrio navarrensis</name>
    <dbReference type="NCBI Taxonomy" id="29495"/>
    <lineage>
        <taxon>Bacteria</taxon>
        <taxon>Pseudomonadati</taxon>
        <taxon>Pseudomonadota</taxon>
        <taxon>Gammaproteobacteria</taxon>
        <taxon>Vibrionales</taxon>
        <taxon>Vibrionaceae</taxon>
        <taxon>Vibrio</taxon>
    </lineage>
</organism>
<sequence>MYSFHKKDCLQRAMSLIEKADDASLRYACLELRQCIESIAYDKLKMYKKFVPESEFSRWQPKRVFDFLEEIEPTSTKDYTFRIIEQKPDRSLGNTIFSGNHRTLTSKHTKKIYNKLGSYLHSPTLSQQSDYYKKSIKLASDLSKIVAELAPIVESSFDTNIGKIVSFECESCGDAVYHRTYGLDVGKHVRCLKSECGMLYVVNEVRGTEISFEPVQAKIPCDCGHTTFINYQKLKDPSHVNCPCGKIYDIKQQWVYGERT</sequence>